<dbReference type="PIRSF" id="PIRSF006294">
    <property type="entry name" value="PEP_crbxkin"/>
    <property type="match status" value="1"/>
</dbReference>
<accession>A0A6L6HS29</accession>
<keyword evidence="5 10" id="KW-0547">Nucleotide-binding</keyword>
<dbReference type="HAMAP" id="MF_00453">
    <property type="entry name" value="PEPCK_ATP"/>
    <property type="match status" value="1"/>
</dbReference>
<dbReference type="SUPFAM" id="SSF53795">
    <property type="entry name" value="PEP carboxykinase-like"/>
    <property type="match status" value="1"/>
</dbReference>
<feature type="binding site" evidence="10">
    <location>
        <position position="59"/>
    </location>
    <ligand>
        <name>substrate</name>
    </ligand>
</feature>
<dbReference type="PANTHER" id="PTHR30031:SF0">
    <property type="entry name" value="PHOSPHOENOLPYRUVATE CARBOXYKINASE (ATP)"/>
    <property type="match status" value="1"/>
</dbReference>
<keyword evidence="11" id="KW-0418">Kinase</keyword>
<protein>
    <recommendedName>
        <fullName evidence="3 10">Phosphoenolpyruvate carboxykinase (ATP)</fullName>
        <shortName evidence="10">PCK</shortName>
        <shortName evidence="10">PEP carboxykinase</shortName>
        <shortName evidence="10">PEPCK</shortName>
        <ecNumber evidence="3 10">4.1.1.49</ecNumber>
    </recommendedName>
</protein>
<comment type="similarity">
    <text evidence="2 10">Belongs to the phosphoenolpyruvate carboxykinase (ATP) family.</text>
</comment>
<dbReference type="NCBIfam" id="NF006821">
    <property type="entry name" value="PRK09344.1-3"/>
    <property type="match status" value="1"/>
</dbReference>
<keyword evidence="4 10" id="KW-0312">Gluconeogenesis</keyword>
<dbReference type="PROSITE" id="PS00532">
    <property type="entry name" value="PEPCK_ATP"/>
    <property type="match status" value="1"/>
</dbReference>
<comment type="catalytic activity">
    <reaction evidence="9 10">
        <text>oxaloacetate + ATP = phosphoenolpyruvate + ADP + CO2</text>
        <dbReference type="Rhea" id="RHEA:18617"/>
        <dbReference type="ChEBI" id="CHEBI:16452"/>
        <dbReference type="ChEBI" id="CHEBI:16526"/>
        <dbReference type="ChEBI" id="CHEBI:30616"/>
        <dbReference type="ChEBI" id="CHEBI:58702"/>
        <dbReference type="ChEBI" id="CHEBI:456216"/>
        <dbReference type="EC" id="4.1.1.49"/>
    </reaction>
</comment>
<dbReference type="RefSeq" id="WP_154766055.1">
    <property type="nucleotide sequence ID" value="NZ_WMBT01000022.1"/>
</dbReference>
<feature type="binding site" evidence="10">
    <location>
        <position position="323"/>
    </location>
    <ligand>
        <name>ATP</name>
        <dbReference type="ChEBI" id="CHEBI:30616"/>
    </ligand>
</feature>
<feature type="binding site" evidence="10">
    <location>
        <position position="218"/>
    </location>
    <ligand>
        <name>Mn(2+)</name>
        <dbReference type="ChEBI" id="CHEBI:29035"/>
    </ligand>
</feature>
<feature type="binding site" evidence="10">
    <location>
        <position position="448"/>
    </location>
    <ligand>
        <name>ATP</name>
        <dbReference type="ChEBI" id="CHEBI:30616"/>
    </ligand>
</feature>
<dbReference type="GO" id="GO:0005829">
    <property type="term" value="C:cytosol"/>
    <property type="evidence" value="ECO:0007669"/>
    <property type="project" value="TreeGrafter"/>
</dbReference>
<comment type="pathway">
    <text evidence="1 10">Carbohydrate biosynthesis; gluconeogenesis.</text>
</comment>
<comment type="caution">
    <text evidence="10">Lacks conserved residue(s) required for the propagation of feature annotation.</text>
</comment>
<dbReference type="Gene3D" id="2.170.8.10">
    <property type="entry name" value="Phosphoenolpyruvate Carboxykinase, domain 2"/>
    <property type="match status" value="1"/>
</dbReference>
<reference evidence="11 12" key="1">
    <citation type="submission" date="2019-11" db="EMBL/GenBank/DDBJ databases">
        <authorList>
            <person name="Lang L."/>
        </authorList>
    </citation>
    <scope>NUCLEOTIDE SEQUENCE [LARGE SCALE GENOMIC DNA]</scope>
    <source>
        <strain evidence="11 12">YIM 132242</strain>
    </source>
</reference>
<dbReference type="SUPFAM" id="SSF68923">
    <property type="entry name" value="PEP carboxykinase N-terminal domain"/>
    <property type="match status" value="1"/>
</dbReference>
<evidence type="ECO:0000256" key="2">
    <source>
        <dbReference type="ARBA" id="ARBA00006052"/>
    </source>
</evidence>
<evidence type="ECO:0000256" key="6">
    <source>
        <dbReference type="ARBA" id="ARBA00022793"/>
    </source>
</evidence>
<feature type="binding site" evidence="10">
    <location>
        <position position="323"/>
    </location>
    <ligand>
        <name>substrate</name>
    </ligand>
</feature>
<keyword evidence="7 10" id="KW-0067">ATP-binding</keyword>
<dbReference type="Gene3D" id="3.40.449.10">
    <property type="entry name" value="Phosphoenolpyruvate Carboxykinase, domain 1"/>
    <property type="match status" value="1"/>
</dbReference>
<dbReference type="EMBL" id="WMBT01000022">
    <property type="protein sequence ID" value="MTE01984.1"/>
    <property type="molecule type" value="Genomic_DNA"/>
</dbReference>
<feature type="binding site" evidence="10">
    <location>
        <position position="199"/>
    </location>
    <ligand>
        <name>ATP</name>
        <dbReference type="ChEBI" id="CHEBI:30616"/>
    </ligand>
</feature>
<comment type="subcellular location">
    <subcellularLocation>
        <location evidence="10">Cytoplasm</location>
    </subcellularLocation>
</comment>
<comment type="function">
    <text evidence="10">Involved in the gluconeogenesis. Catalyzes the conversion of oxaloacetate (OAA) to phosphoenolpyruvate (PEP) through direct phosphoryl transfer between the nucleoside triphosphate and OAA.</text>
</comment>
<dbReference type="NCBIfam" id="NF006822">
    <property type="entry name" value="PRK09344.1-4"/>
    <property type="match status" value="1"/>
</dbReference>
<proteinExistence type="inferred from homology"/>
<dbReference type="GO" id="GO:0046872">
    <property type="term" value="F:metal ion binding"/>
    <property type="evidence" value="ECO:0007669"/>
    <property type="project" value="UniProtKB-KW"/>
</dbReference>
<feature type="binding site" evidence="10">
    <location>
        <position position="257"/>
    </location>
    <ligand>
        <name>Mn(2+)</name>
        <dbReference type="ChEBI" id="CHEBI:29035"/>
    </ligand>
</feature>
<keyword evidence="11" id="KW-0808">Transferase</keyword>
<evidence type="ECO:0000313" key="12">
    <source>
        <dbReference type="Proteomes" id="UP000481417"/>
    </source>
</evidence>
<keyword evidence="6 10" id="KW-0210">Decarboxylase</keyword>
<dbReference type="PANTHER" id="PTHR30031">
    <property type="entry name" value="PHOSPHOENOLPYRUVATE CARBOXYKINASE ATP"/>
    <property type="match status" value="1"/>
</dbReference>
<feature type="binding site" evidence="10">
    <location>
        <position position="199"/>
    </location>
    <ligand>
        <name>Mn(2+)</name>
        <dbReference type="ChEBI" id="CHEBI:29035"/>
    </ligand>
</feature>
<keyword evidence="10" id="KW-0963">Cytoplasm</keyword>
<dbReference type="NCBIfam" id="TIGR00224">
    <property type="entry name" value="pckA"/>
    <property type="match status" value="1"/>
</dbReference>
<dbReference type="InterPro" id="IPR013035">
    <property type="entry name" value="PEP_carboxykinase_C"/>
</dbReference>
<feature type="binding site" evidence="10">
    <location>
        <position position="193"/>
    </location>
    <ligand>
        <name>substrate</name>
    </ligand>
</feature>
<dbReference type="Proteomes" id="UP000481417">
    <property type="component" value="Unassembled WGS sequence"/>
</dbReference>
<dbReference type="EC" id="4.1.1.49" evidence="3 10"/>
<evidence type="ECO:0000256" key="7">
    <source>
        <dbReference type="ARBA" id="ARBA00022840"/>
    </source>
</evidence>
<organism evidence="11 12">
    <name type="scientific">Paracoccus lichenicola</name>
    <dbReference type="NCBI Taxonomy" id="2665644"/>
    <lineage>
        <taxon>Bacteria</taxon>
        <taxon>Pseudomonadati</taxon>
        <taxon>Pseudomonadota</taxon>
        <taxon>Alphaproteobacteria</taxon>
        <taxon>Rhodobacterales</taxon>
        <taxon>Paracoccaceae</taxon>
        <taxon>Paracoccus</taxon>
    </lineage>
</organism>
<comment type="caution">
    <text evidence="11">The sequence shown here is derived from an EMBL/GenBank/DDBJ whole genome shotgun (WGS) entry which is preliminary data.</text>
</comment>
<dbReference type="GO" id="GO:0006094">
    <property type="term" value="P:gluconeogenesis"/>
    <property type="evidence" value="ECO:0007669"/>
    <property type="project" value="UniProtKB-UniRule"/>
</dbReference>
<sequence>MATRVNPNCKLEDQGIEGLGRVYYNLLEPALMTEAVARGEGTLGLGGTFLVSTGAHTGRSPKDKFVVRTPDVEDTIWWDNNKPMSPDAFDRLHADMLAHMKGRDYFVQDLFGGADADNRLDVRLVTELAWHGLFIRHLLRRPEGAELASFVPEFTIINCPGFKADPERHGCRSETVIALNFAKKLILIGNTAYAGENKKSVFTLLNYLLPAKGIMPMHCSANHAIGNPDDSAVFFGLSGTGKTTLSADPSRVLIGDDEHGWSDKGIFNFEGGCYAKTINLSAKAEPEIYATCSRFGTVIENMVFDPDTLELDFEDNSITDNMRCAYPLEAVSNASPTSLGGHPRNVIMLTCDAYGVLPPIARLTPAQAMYHFLSGFTSKTPGTEVGIAEPTPTFSTCFGAPFMPRRPEVYGKLLQDKIAQHGASCWLVNTGWTGGAFGVGKRMPIAATRALLAAALDGSLNEVQFRKDPNFGFEVPVSVPGVEDKLLDPRQTWADGAAYDKQAAKLVGMFSDNFAQYLEAIDDEVRAAAIG</sequence>
<dbReference type="Gene3D" id="3.90.228.20">
    <property type="match status" value="1"/>
</dbReference>
<keyword evidence="8 10" id="KW-0456">Lyase</keyword>
<dbReference type="GO" id="GO:0016301">
    <property type="term" value="F:kinase activity"/>
    <property type="evidence" value="ECO:0007669"/>
    <property type="project" value="UniProtKB-KW"/>
</dbReference>
<dbReference type="AlphaFoldDB" id="A0A6L6HS29"/>
<evidence type="ECO:0000256" key="4">
    <source>
        <dbReference type="ARBA" id="ARBA00022432"/>
    </source>
</evidence>
<evidence type="ECO:0000256" key="10">
    <source>
        <dbReference type="HAMAP-Rule" id="MF_00453"/>
    </source>
</evidence>
<feature type="binding site" evidence="10">
    <location>
        <position position="199"/>
    </location>
    <ligand>
        <name>substrate</name>
    </ligand>
</feature>
<dbReference type="InterPro" id="IPR008210">
    <property type="entry name" value="PEP_carboxykinase_N"/>
</dbReference>
<evidence type="ECO:0000256" key="9">
    <source>
        <dbReference type="ARBA" id="ARBA00047371"/>
    </source>
</evidence>
<evidence type="ECO:0000256" key="1">
    <source>
        <dbReference type="ARBA" id="ARBA00004742"/>
    </source>
</evidence>
<dbReference type="GO" id="GO:0004612">
    <property type="term" value="F:phosphoenolpyruvate carboxykinase (ATP) activity"/>
    <property type="evidence" value="ECO:0007669"/>
    <property type="project" value="UniProtKB-UniRule"/>
</dbReference>
<keyword evidence="10" id="KW-0464">Manganese</keyword>
<name>A0A6L6HS29_9RHOB</name>
<dbReference type="InterPro" id="IPR001272">
    <property type="entry name" value="PEP_carboxykinase_ATP"/>
</dbReference>
<keyword evidence="11" id="KW-0670">Pyruvate</keyword>
<feature type="binding site" evidence="10">
    <location>
        <position position="218"/>
    </location>
    <ligand>
        <name>ATP</name>
        <dbReference type="ChEBI" id="CHEBI:30616"/>
    </ligand>
</feature>
<evidence type="ECO:0000256" key="8">
    <source>
        <dbReference type="ARBA" id="ARBA00023239"/>
    </source>
</evidence>
<dbReference type="Pfam" id="PF01293">
    <property type="entry name" value="PEPCK_ATP"/>
    <property type="match status" value="1"/>
</dbReference>
<keyword evidence="12" id="KW-1185">Reference proteome</keyword>
<gene>
    <name evidence="10" type="primary">pckA</name>
    <name evidence="11" type="ORF">GIY56_16975</name>
</gene>
<evidence type="ECO:0000256" key="5">
    <source>
        <dbReference type="ARBA" id="ARBA00022741"/>
    </source>
</evidence>
<dbReference type="NCBIfam" id="NF006820">
    <property type="entry name" value="PRK09344.1-2"/>
    <property type="match status" value="1"/>
</dbReference>
<comment type="cofactor">
    <cofactor evidence="10">
        <name>Mn(2+)</name>
        <dbReference type="ChEBI" id="CHEBI:29035"/>
    </cofactor>
    <text evidence="10">Binds 1 Mn(2+) ion per subunit.</text>
</comment>
<dbReference type="InterPro" id="IPR015994">
    <property type="entry name" value="PEPCK_ATP_CS"/>
</dbReference>
<evidence type="ECO:0000313" key="11">
    <source>
        <dbReference type="EMBL" id="MTE01984.1"/>
    </source>
</evidence>
<dbReference type="GO" id="GO:0005524">
    <property type="term" value="F:ATP binding"/>
    <property type="evidence" value="ECO:0007669"/>
    <property type="project" value="UniProtKB-UniRule"/>
</dbReference>
<feature type="binding site" evidence="10">
    <location>
        <begin position="236"/>
        <end position="244"/>
    </location>
    <ligand>
        <name>ATP</name>
        <dbReference type="ChEBI" id="CHEBI:30616"/>
    </ligand>
</feature>
<evidence type="ECO:0000256" key="3">
    <source>
        <dbReference type="ARBA" id="ARBA00012363"/>
    </source>
</evidence>
<dbReference type="UniPathway" id="UPA00138"/>
<feature type="binding site" evidence="10">
    <location>
        <position position="285"/>
    </location>
    <ligand>
        <name>ATP</name>
        <dbReference type="ChEBI" id="CHEBI:30616"/>
    </ligand>
</feature>
<keyword evidence="10" id="KW-0479">Metal-binding</keyword>